<sequence length="377" mass="41562">MASNGTGNTAPTLTTITILLFIWATVSYGVRSWVKLQKRDHWGLDDASITLAVFAMLGQIIALCYSIHRGYGSPWDAMSPDDKEVVEQSLFASQVLYVASIGFTKMSTGLFTASVLTRDPRNIKIARALVGLCCVWLVASIFTITLRGDLSQPWETLNDTTVWTRWVGIEATGFTMDVFSAALATYLVWSLQMAVKKKLAVFCILNCRLLLALPVAFRLYYLHPSQHNSDYIPADIVTEVIQGTSIVFACITCLKPFLSPFDPVAFNISVPRSGLFRYTAETPSGRGDRYYELSGPRSGTDRKSRTLESTRSIGVDGGQEDELPLTDAITSVPTFRPPGVSHSAQAKSTQWRQSVGAHGNDHSIFKTESYTVSVRDM</sequence>
<feature type="transmembrane region" description="Helical" evidence="2">
    <location>
        <begin position="166"/>
        <end position="187"/>
    </location>
</feature>
<keyword evidence="2" id="KW-0812">Transmembrane</keyword>
<dbReference type="RefSeq" id="XP_064657145.1">
    <property type="nucleotide sequence ID" value="XM_064804375.1"/>
</dbReference>
<dbReference type="EMBL" id="JAVRRT010000011">
    <property type="protein sequence ID" value="KAK5167439.1"/>
    <property type="molecule type" value="Genomic_DNA"/>
</dbReference>
<evidence type="ECO:0000313" key="5">
    <source>
        <dbReference type="Proteomes" id="UP001337655"/>
    </source>
</evidence>
<keyword evidence="2" id="KW-0472">Membrane</keyword>
<dbReference type="Proteomes" id="UP001337655">
    <property type="component" value="Unassembled WGS sequence"/>
</dbReference>
<dbReference type="AlphaFoldDB" id="A0AAV9P753"/>
<keyword evidence="2" id="KW-1133">Transmembrane helix</keyword>
<comment type="caution">
    <text evidence="4">The sequence shown here is derived from an EMBL/GenBank/DDBJ whole genome shotgun (WGS) entry which is preliminary data.</text>
</comment>
<protein>
    <recommendedName>
        <fullName evidence="3">Rhodopsin domain-containing protein</fullName>
    </recommendedName>
</protein>
<dbReference type="GeneID" id="89928474"/>
<evidence type="ECO:0000313" key="4">
    <source>
        <dbReference type="EMBL" id="KAK5167439.1"/>
    </source>
</evidence>
<feature type="domain" description="Rhodopsin" evidence="3">
    <location>
        <begin position="30"/>
        <end position="258"/>
    </location>
</feature>
<feature type="transmembrane region" description="Helical" evidence="2">
    <location>
        <begin position="51"/>
        <end position="71"/>
    </location>
</feature>
<feature type="region of interest" description="Disordered" evidence="1">
    <location>
        <begin position="287"/>
        <end position="309"/>
    </location>
</feature>
<name>A0AAV9P753_9PEZI</name>
<feature type="transmembrane region" description="Helical" evidence="2">
    <location>
        <begin position="12"/>
        <end position="30"/>
    </location>
</feature>
<feature type="transmembrane region" description="Helical" evidence="2">
    <location>
        <begin position="128"/>
        <end position="146"/>
    </location>
</feature>
<evidence type="ECO:0000256" key="1">
    <source>
        <dbReference type="SAM" id="MobiDB-lite"/>
    </source>
</evidence>
<proteinExistence type="predicted"/>
<dbReference type="InterPro" id="IPR049326">
    <property type="entry name" value="Rhodopsin_dom_fungi"/>
</dbReference>
<evidence type="ECO:0000256" key="2">
    <source>
        <dbReference type="SAM" id="Phobius"/>
    </source>
</evidence>
<feature type="transmembrane region" description="Helical" evidence="2">
    <location>
        <begin position="199"/>
        <end position="221"/>
    </location>
</feature>
<evidence type="ECO:0000259" key="3">
    <source>
        <dbReference type="Pfam" id="PF20684"/>
    </source>
</evidence>
<feature type="transmembrane region" description="Helical" evidence="2">
    <location>
        <begin position="91"/>
        <end position="116"/>
    </location>
</feature>
<reference evidence="4 5" key="1">
    <citation type="submission" date="2023-08" db="EMBL/GenBank/DDBJ databases">
        <title>Black Yeasts Isolated from many extreme environments.</title>
        <authorList>
            <person name="Coleine C."/>
            <person name="Stajich J.E."/>
            <person name="Selbmann L."/>
        </authorList>
    </citation>
    <scope>NUCLEOTIDE SEQUENCE [LARGE SCALE GENOMIC DNA]</scope>
    <source>
        <strain evidence="4 5">CCFEE 5935</strain>
    </source>
</reference>
<accession>A0AAV9P753</accession>
<dbReference type="PANTHER" id="PTHR39614:SF2">
    <property type="entry name" value="INTEGRAL MEMBRANE PROTEIN"/>
    <property type="match status" value="1"/>
</dbReference>
<feature type="compositionally biased region" description="Basic and acidic residues" evidence="1">
    <location>
        <begin position="299"/>
        <end position="308"/>
    </location>
</feature>
<dbReference type="PANTHER" id="PTHR39614">
    <property type="entry name" value="INTEGRAL MEMBRANE PROTEIN"/>
    <property type="match status" value="1"/>
</dbReference>
<keyword evidence="5" id="KW-1185">Reference proteome</keyword>
<gene>
    <name evidence="4" type="ORF">LTR77_007138</name>
</gene>
<organism evidence="4 5">
    <name type="scientific">Saxophila tyrrhenica</name>
    <dbReference type="NCBI Taxonomy" id="1690608"/>
    <lineage>
        <taxon>Eukaryota</taxon>
        <taxon>Fungi</taxon>
        <taxon>Dikarya</taxon>
        <taxon>Ascomycota</taxon>
        <taxon>Pezizomycotina</taxon>
        <taxon>Dothideomycetes</taxon>
        <taxon>Dothideomycetidae</taxon>
        <taxon>Mycosphaerellales</taxon>
        <taxon>Extremaceae</taxon>
        <taxon>Saxophila</taxon>
    </lineage>
</organism>
<dbReference type="Pfam" id="PF20684">
    <property type="entry name" value="Fung_rhodopsin"/>
    <property type="match status" value="1"/>
</dbReference>